<accession>A0A8H6MBA7</accession>
<dbReference type="EMBL" id="JACGCI010000008">
    <property type="protein sequence ID" value="KAF6762050.1"/>
    <property type="molecule type" value="Genomic_DNA"/>
</dbReference>
<comment type="caution">
    <text evidence="2">The sequence shown here is derived from an EMBL/GenBank/DDBJ whole genome shotgun (WGS) entry which is preliminary data.</text>
</comment>
<keyword evidence="1" id="KW-0472">Membrane</keyword>
<name>A0A8H6MBA7_9AGAR</name>
<keyword evidence="3" id="KW-1185">Reference proteome</keyword>
<gene>
    <name evidence="2" type="ORF">DFP72DRAFT_877872</name>
</gene>
<proteinExistence type="predicted"/>
<evidence type="ECO:0000256" key="1">
    <source>
        <dbReference type="SAM" id="Phobius"/>
    </source>
</evidence>
<dbReference type="Proteomes" id="UP000521943">
    <property type="component" value="Unassembled WGS sequence"/>
</dbReference>
<keyword evidence="1" id="KW-1133">Transmembrane helix</keyword>
<feature type="transmembrane region" description="Helical" evidence="1">
    <location>
        <begin position="6"/>
        <end position="30"/>
    </location>
</feature>
<keyword evidence="1" id="KW-0812">Transmembrane</keyword>
<organism evidence="2 3">
    <name type="scientific">Ephemerocybe angulata</name>
    <dbReference type="NCBI Taxonomy" id="980116"/>
    <lineage>
        <taxon>Eukaryota</taxon>
        <taxon>Fungi</taxon>
        <taxon>Dikarya</taxon>
        <taxon>Basidiomycota</taxon>
        <taxon>Agaricomycotina</taxon>
        <taxon>Agaricomycetes</taxon>
        <taxon>Agaricomycetidae</taxon>
        <taxon>Agaricales</taxon>
        <taxon>Agaricineae</taxon>
        <taxon>Psathyrellaceae</taxon>
        <taxon>Ephemerocybe</taxon>
    </lineage>
</organism>
<dbReference type="AlphaFoldDB" id="A0A8H6MBA7"/>
<reference evidence="2 3" key="1">
    <citation type="submission" date="2020-07" db="EMBL/GenBank/DDBJ databases">
        <title>Comparative genomics of pyrophilous fungi reveals a link between fire events and developmental genes.</title>
        <authorList>
            <consortium name="DOE Joint Genome Institute"/>
            <person name="Steindorff A.S."/>
            <person name="Carver A."/>
            <person name="Calhoun S."/>
            <person name="Stillman K."/>
            <person name="Liu H."/>
            <person name="Lipzen A."/>
            <person name="Pangilinan J."/>
            <person name="Labutti K."/>
            <person name="Bruns T.D."/>
            <person name="Grigoriev I.V."/>
        </authorList>
    </citation>
    <scope>NUCLEOTIDE SEQUENCE [LARGE SCALE GENOMIC DNA]</scope>
    <source>
        <strain evidence="2 3">CBS 144469</strain>
    </source>
</reference>
<protein>
    <submittedName>
        <fullName evidence="2">Uncharacterized protein</fullName>
    </submittedName>
</protein>
<evidence type="ECO:0000313" key="3">
    <source>
        <dbReference type="Proteomes" id="UP000521943"/>
    </source>
</evidence>
<sequence>MLSSRWKWGVAVSLNVVSSIYVLISLLSLLTTRGFSHLLAPGGASTQRVTSPLNVPPVFRLPGRALAGWLEIVGLEHFTPFQ</sequence>
<evidence type="ECO:0000313" key="2">
    <source>
        <dbReference type="EMBL" id="KAF6762050.1"/>
    </source>
</evidence>